<evidence type="ECO:0000259" key="3">
    <source>
        <dbReference type="Pfam" id="PF13529"/>
    </source>
</evidence>
<feature type="region of interest" description="Disordered" evidence="1">
    <location>
        <begin position="51"/>
        <end position="71"/>
    </location>
</feature>
<evidence type="ECO:0000313" key="5">
    <source>
        <dbReference type="Proteomes" id="UP000178690"/>
    </source>
</evidence>
<dbReference type="Proteomes" id="UP000178690">
    <property type="component" value="Unassembled WGS sequence"/>
</dbReference>
<protein>
    <recommendedName>
        <fullName evidence="3">Peptidase C39-like domain-containing protein</fullName>
    </recommendedName>
</protein>
<dbReference type="Gene3D" id="3.90.70.10">
    <property type="entry name" value="Cysteine proteinases"/>
    <property type="match status" value="1"/>
</dbReference>
<dbReference type="Pfam" id="PF13529">
    <property type="entry name" value="Peptidase_C39_2"/>
    <property type="match status" value="1"/>
</dbReference>
<dbReference type="InterPro" id="IPR039564">
    <property type="entry name" value="Peptidase_C39-like"/>
</dbReference>
<name>A0A1G2PL11_TERXR</name>
<feature type="domain" description="Peptidase C39-like" evidence="3">
    <location>
        <begin position="83"/>
        <end position="225"/>
    </location>
</feature>
<evidence type="ECO:0000256" key="1">
    <source>
        <dbReference type="SAM" id="MobiDB-lite"/>
    </source>
</evidence>
<gene>
    <name evidence="4" type="ORF">A2682_00660</name>
</gene>
<accession>A0A1G2PL11</accession>
<sequence>MRAKHLIFFVFIPVTVVVGFFAIDRLGFVDLSNPLRRGVYERPSDLPYAEPYQPPAPAVPPPPAAEEAPSEVAPLPSEVNLAIPFTVQAPFANWDRDHEDFCEEASVLMAASFVLGKDIPSPEFADARMYELKEFQLARFGYFESTTAEETAMILRDHYGISAVAVVENPSEETIRRAVASGKAVIVPAAGRELGNPYFRQPGPLYHMLVVKGYTKDGRFITNDPGTKRGADYLYDPDVLLNAVHDWNGGAVETGRRAVIIVG</sequence>
<comment type="caution">
    <text evidence="4">The sequence shown here is derived from an EMBL/GenBank/DDBJ whole genome shotgun (WGS) entry which is preliminary data.</text>
</comment>
<evidence type="ECO:0000313" key="4">
    <source>
        <dbReference type="EMBL" id="OHA49006.1"/>
    </source>
</evidence>
<dbReference type="AlphaFoldDB" id="A0A1G2PL11"/>
<keyword evidence="2" id="KW-0812">Transmembrane</keyword>
<keyword evidence="2" id="KW-1133">Transmembrane helix</keyword>
<feature type="transmembrane region" description="Helical" evidence="2">
    <location>
        <begin position="6"/>
        <end position="28"/>
    </location>
</feature>
<feature type="compositionally biased region" description="Pro residues" evidence="1">
    <location>
        <begin position="52"/>
        <end position="64"/>
    </location>
</feature>
<reference evidence="4 5" key="1">
    <citation type="journal article" date="2016" name="Nat. Commun.">
        <title>Thousands of microbial genomes shed light on interconnected biogeochemical processes in an aquifer system.</title>
        <authorList>
            <person name="Anantharaman K."/>
            <person name="Brown C.T."/>
            <person name="Hug L.A."/>
            <person name="Sharon I."/>
            <person name="Castelle C.J."/>
            <person name="Probst A.J."/>
            <person name="Thomas B.C."/>
            <person name="Singh A."/>
            <person name="Wilkins M.J."/>
            <person name="Karaoz U."/>
            <person name="Brodie E.L."/>
            <person name="Williams K.H."/>
            <person name="Hubbard S.S."/>
            <person name="Banfield J.F."/>
        </authorList>
    </citation>
    <scope>NUCLEOTIDE SEQUENCE [LARGE SCALE GENOMIC DNA]</scope>
    <source>
        <strain evidence="5">RIFCSPHIGHO2_01_FULL_58_15</strain>
    </source>
</reference>
<dbReference type="STRING" id="1802363.A2682_00660"/>
<proteinExistence type="predicted"/>
<evidence type="ECO:0000256" key="2">
    <source>
        <dbReference type="SAM" id="Phobius"/>
    </source>
</evidence>
<dbReference type="EMBL" id="MHST01000014">
    <property type="protein sequence ID" value="OHA49006.1"/>
    <property type="molecule type" value="Genomic_DNA"/>
</dbReference>
<organism evidence="4 5">
    <name type="scientific">Terrybacteria sp. (strain RIFCSPHIGHO2_01_FULL_58_15)</name>
    <dbReference type="NCBI Taxonomy" id="1802363"/>
    <lineage>
        <taxon>Bacteria</taxon>
        <taxon>Candidatus Terryibacteriota</taxon>
    </lineage>
</organism>
<keyword evidence="2" id="KW-0472">Membrane</keyword>